<dbReference type="Pfam" id="PF03732">
    <property type="entry name" value="Retrotrans_gag"/>
    <property type="match status" value="1"/>
</dbReference>
<comment type="caution">
    <text evidence="4">The sequence shown here is derived from an EMBL/GenBank/DDBJ whole genome shotgun (WGS) entry which is preliminary data.</text>
</comment>
<keyword evidence="5" id="KW-1185">Reference proteome</keyword>
<feature type="compositionally biased region" description="Basic and acidic residues" evidence="2">
    <location>
        <begin position="266"/>
        <end position="280"/>
    </location>
</feature>
<feature type="compositionally biased region" description="Basic and acidic residues" evidence="2">
    <location>
        <begin position="239"/>
        <end position="257"/>
    </location>
</feature>
<keyword evidence="1" id="KW-0863">Zinc-finger</keyword>
<feature type="compositionally biased region" description="Acidic residues" evidence="2">
    <location>
        <begin position="1424"/>
        <end position="1436"/>
    </location>
</feature>
<dbReference type="GO" id="GO:0003676">
    <property type="term" value="F:nucleic acid binding"/>
    <property type="evidence" value="ECO:0007669"/>
    <property type="project" value="InterPro"/>
</dbReference>
<sequence>MSCGSWPDLRRWTSRRWRRRSLTRSSRLLWLRCRDYVLALICGLPRASVGWNWAEPHSWRCVDGPFLMVGTVPICVAVAGAPPPPGGEDRSQLGFVTPSVGSLADLGLAAVVGPPNAGPPDLGPPTVSSGEWLDSCHVPQGQNITGQIVDRDLGSHLSDFAPAPPILKWFWLKSGTLDPSLGFPASQQDISRNHRRAKLLHSHLDPISGVLSHVLMDRNWRGGNSGKRSYEAFSGGAARRRDQDLRQRLDREQEIQRRHQNAWDDSSQRTRDEGRYDRDQQLPPPPPLNQRGRDSGKGTGPRRNRPPRNPQGADPIGPQAGLSESVAGESSGGDVTRIICYKCGQSGHMQVDCTANPFCVNCKKEGHLTAMCSIFSKLQEPFWAGFGGDGNGFFCLEVAEEELQKPKANSALVCIEAGELTAEQVDAEFKDLVEEEWDWQVHKISETDFSLVFPSKESLRMAIRGGGIKFPTSQCHALVMSNTADPTAVEQLVEVKIKLLGVPPPFRYSDRLLVGARELGRPLSVDDASLAIEEGPVRMTVGCRAPVQLPDSITLFVNMQGFRVRVIREDAPAAPGPLSPPPHHKPAADDDEDDAADSDGNRWDGCRGRHASKETQKSAPKKNPAARNQGKDVVAGRKSVPLTATSPCTDKELPLTTLPKTVFSQYGSNLTKDGDIFPMVAQIVASASLPSSNLEEESTMDSEPLLSISVSDLCTPGGGASSGQNFATPFKAKSLSEEEKKEVDWQSPNSAAEEDVLRRDKERRSKSNNDRPSKAHTPVLTEVATQLEFSDDNVPASKLVGDQLQGGQVIPELAAPVARAPRSRASPVDASRKSARGQGLTEGPVLERAMRAAADKDPEVLSLLRAKELAQAELAQARSIAEAKLAKEKAAAEAEKLSNTVSAQEGPSPVPVGGFGGRGCRTLLKEYLRSHQIDVVCLQETVKQDFTDQELRSLEVGEKFFWSWLPATGRSGGMLMGFRDSCFEIGRIDMGQFFLSATVLWYQEETSIARGEEQLDMKTDVKMAVKLDKELDMKISHGRARGAGGMRERRRRSRPVRTRSDRPRPASFCPATVANRTSTGGSPHIITWREYEALRNEMRREFRTNDDELKSTVDEIKQTLDATNVTVTGLSDQMTDIQRNIADMRLAIENLTVLQQQQQEDDDDPELEDDAHNARGAPRGHRPRGWVPLGRNGRGQDEEDGLGKPKFSIPKFEGGADVEEYLTWELKIEKLWSLHPHYSEDRKIKLASSEFDGYALRWWDSLVRNLDEDGAQPIRTWHAMKEAMTSRFVPTNYMRNIFDKLTLLRQGVKTVDEYYMEMEMLMQRGRVRESLEMTMQRFLNGLKYDVKGIVRHYTYTNMNPLLHHAREAESQFEEAKVKGRATELGVLHPARLLQLRLRRSVPYSTPPSKPVSNASNAKKSESANNDDYDTDGEDAYPSDARTIVVSQRALNVLPSASTQRCNLFQTKALVGPDKACKVIIDGGSCRNLASKELCTKLKYLPHPHPYYIQWLSDNGEMKVNHMVRVEFAIGPVNMEASKRADYVKKIHEKTKELIEKKGKNNAARMNKKRKEMLFKPGDLVWYQEETSIARGGEELDMKTDVKMAVKPDKELDMKISHGRARRSGGMRERRRSLCRS</sequence>
<evidence type="ECO:0000259" key="3">
    <source>
        <dbReference type="PROSITE" id="PS50158"/>
    </source>
</evidence>
<feature type="region of interest" description="Disordered" evidence="2">
    <location>
        <begin position="719"/>
        <end position="778"/>
    </location>
</feature>
<dbReference type="PROSITE" id="PS50158">
    <property type="entry name" value="ZF_CCHC"/>
    <property type="match status" value="1"/>
</dbReference>
<dbReference type="InterPro" id="IPR005162">
    <property type="entry name" value="Retrotrans_gag_dom"/>
</dbReference>
<gene>
    <name evidence="4" type="ORF">QYE76_033401</name>
</gene>
<dbReference type="Gene3D" id="4.10.60.10">
    <property type="entry name" value="Zinc finger, CCHC-type"/>
    <property type="match status" value="1"/>
</dbReference>
<dbReference type="SUPFAM" id="SSF57756">
    <property type="entry name" value="Retrovirus zinc finger-like domains"/>
    <property type="match status" value="1"/>
</dbReference>
<organism evidence="4 5">
    <name type="scientific">Lolium multiflorum</name>
    <name type="common">Italian ryegrass</name>
    <name type="synonym">Lolium perenne subsp. multiflorum</name>
    <dbReference type="NCBI Taxonomy" id="4521"/>
    <lineage>
        <taxon>Eukaryota</taxon>
        <taxon>Viridiplantae</taxon>
        <taxon>Streptophyta</taxon>
        <taxon>Embryophyta</taxon>
        <taxon>Tracheophyta</taxon>
        <taxon>Spermatophyta</taxon>
        <taxon>Magnoliopsida</taxon>
        <taxon>Liliopsida</taxon>
        <taxon>Poales</taxon>
        <taxon>Poaceae</taxon>
        <taxon>BOP clade</taxon>
        <taxon>Pooideae</taxon>
        <taxon>Poodae</taxon>
        <taxon>Poeae</taxon>
        <taxon>Poeae Chloroplast Group 2 (Poeae type)</taxon>
        <taxon>Loliodinae</taxon>
        <taxon>Loliinae</taxon>
        <taxon>Lolium</taxon>
    </lineage>
</organism>
<feature type="region of interest" description="Disordered" evidence="2">
    <location>
        <begin position="1614"/>
        <end position="1636"/>
    </location>
</feature>
<accession>A0AAD8QVD5</accession>
<dbReference type="GO" id="GO:0008270">
    <property type="term" value="F:zinc ion binding"/>
    <property type="evidence" value="ECO:0007669"/>
    <property type="project" value="UniProtKB-KW"/>
</dbReference>
<reference evidence="4" key="1">
    <citation type="submission" date="2023-07" db="EMBL/GenBank/DDBJ databases">
        <title>A chromosome-level genome assembly of Lolium multiflorum.</title>
        <authorList>
            <person name="Chen Y."/>
            <person name="Copetti D."/>
            <person name="Kolliker R."/>
            <person name="Studer B."/>
        </authorList>
    </citation>
    <scope>NUCLEOTIDE SEQUENCE</scope>
    <source>
        <strain evidence="4">02402/16</strain>
        <tissue evidence="4">Leaf</tissue>
    </source>
</reference>
<feature type="compositionally biased region" description="Basic and acidic residues" evidence="2">
    <location>
        <begin position="734"/>
        <end position="744"/>
    </location>
</feature>
<feature type="compositionally biased region" description="Low complexity" evidence="2">
    <location>
        <begin position="817"/>
        <end position="829"/>
    </location>
</feature>
<feature type="region of interest" description="Disordered" evidence="2">
    <location>
        <begin position="817"/>
        <end position="839"/>
    </location>
</feature>
<protein>
    <recommendedName>
        <fullName evidence="3">CCHC-type domain-containing protein</fullName>
    </recommendedName>
</protein>
<proteinExistence type="predicted"/>
<dbReference type="InterPro" id="IPR001878">
    <property type="entry name" value="Znf_CCHC"/>
</dbReference>
<dbReference type="Proteomes" id="UP001231189">
    <property type="component" value="Unassembled WGS sequence"/>
</dbReference>
<dbReference type="EMBL" id="JAUUTY010000007">
    <property type="protein sequence ID" value="KAK1609728.1"/>
    <property type="molecule type" value="Genomic_DNA"/>
</dbReference>
<feature type="region of interest" description="Disordered" evidence="2">
    <location>
        <begin position="571"/>
        <end position="645"/>
    </location>
</feature>
<feature type="compositionally biased region" description="Basic and acidic residues" evidence="2">
    <location>
        <begin position="599"/>
        <end position="616"/>
    </location>
</feature>
<feature type="region of interest" description="Disordered" evidence="2">
    <location>
        <begin position="1403"/>
        <end position="1436"/>
    </location>
</feature>
<feature type="region of interest" description="Disordered" evidence="2">
    <location>
        <begin position="1039"/>
        <end position="1067"/>
    </location>
</feature>
<keyword evidence="1" id="KW-0862">Zinc</keyword>
<feature type="compositionally biased region" description="Basic residues" evidence="2">
    <location>
        <begin position="1616"/>
        <end position="1636"/>
    </location>
</feature>
<dbReference type="SUPFAM" id="SSF56219">
    <property type="entry name" value="DNase I-like"/>
    <property type="match status" value="1"/>
</dbReference>
<dbReference type="SMART" id="SM00343">
    <property type="entry name" value="ZnF_C2HC"/>
    <property type="match status" value="2"/>
</dbReference>
<dbReference type="InterPro" id="IPR036691">
    <property type="entry name" value="Endo/exonu/phosph_ase_sf"/>
</dbReference>
<evidence type="ECO:0000313" key="4">
    <source>
        <dbReference type="EMBL" id="KAK1609728.1"/>
    </source>
</evidence>
<dbReference type="InterPro" id="IPR036875">
    <property type="entry name" value="Znf_CCHC_sf"/>
</dbReference>
<feature type="domain" description="CCHC-type" evidence="3">
    <location>
        <begin position="340"/>
        <end position="353"/>
    </location>
</feature>
<evidence type="ECO:0000313" key="5">
    <source>
        <dbReference type="Proteomes" id="UP001231189"/>
    </source>
</evidence>
<evidence type="ECO:0000256" key="1">
    <source>
        <dbReference type="PROSITE-ProRule" id="PRU00047"/>
    </source>
</evidence>
<dbReference type="Pfam" id="PF00098">
    <property type="entry name" value="zf-CCHC"/>
    <property type="match status" value="1"/>
</dbReference>
<dbReference type="PANTHER" id="PTHR35046">
    <property type="entry name" value="ZINC KNUCKLE (CCHC-TYPE) FAMILY PROTEIN"/>
    <property type="match status" value="1"/>
</dbReference>
<feature type="compositionally biased region" description="Acidic residues" evidence="2">
    <location>
        <begin position="1159"/>
        <end position="1169"/>
    </location>
</feature>
<name>A0AAD8QVD5_LOLMU</name>
<feature type="region of interest" description="Disordered" evidence="2">
    <location>
        <begin position="1156"/>
        <end position="1208"/>
    </location>
</feature>
<evidence type="ECO:0000256" key="2">
    <source>
        <dbReference type="SAM" id="MobiDB-lite"/>
    </source>
</evidence>
<feature type="compositionally biased region" description="Low complexity" evidence="2">
    <location>
        <begin position="1412"/>
        <end position="1423"/>
    </location>
</feature>
<keyword evidence="1" id="KW-0479">Metal-binding</keyword>
<dbReference type="PANTHER" id="PTHR35046:SF9">
    <property type="entry name" value="RNA-DIRECTED DNA POLYMERASE"/>
    <property type="match status" value="1"/>
</dbReference>
<feature type="compositionally biased region" description="Basic and acidic residues" evidence="2">
    <location>
        <begin position="755"/>
        <end position="773"/>
    </location>
</feature>
<feature type="region of interest" description="Disordered" evidence="2">
    <location>
        <begin position="221"/>
        <end position="331"/>
    </location>
</feature>
<feature type="compositionally biased region" description="Basic residues" evidence="2">
    <location>
        <begin position="1048"/>
        <end position="1057"/>
    </location>
</feature>